<gene>
    <name evidence="1" type="ORF">AT03_05795</name>
</gene>
<proteinExistence type="predicted"/>
<dbReference type="OrthoDB" id="6637007at2"/>
<dbReference type="Proteomes" id="UP000029986">
    <property type="component" value="Chromosome"/>
</dbReference>
<organism evidence="1 2">
    <name type="scientific">Hafnia alvei FB1</name>
    <dbReference type="NCBI Taxonomy" id="1453496"/>
    <lineage>
        <taxon>Bacteria</taxon>
        <taxon>Pseudomonadati</taxon>
        <taxon>Pseudomonadota</taxon>
        <taxon>Gammaproteobacteria</taxon>
        <taxon>Enterobacterales</taxon>
        <taxon>Hafniaceae</taxon>
        <taxon>Hafnia</taxon>
    </lineage>
</organism>
<evidence type="ECO:0000313" key="2">
    <source>
        <dbReference type="Proteomes" id="UP000029986"/>
    </source>
</evidence>
<keyword evidence="2" id="KW-1185">Reference proteome</keyword>
<dbReference type="AlphaFoldDB" id="A0A097QZM4"/>
<accession>A0A097QZM4</accession>
<dbReference type="EMBL" id="CP009706">
    <property type="protein sequence ID" value="AIU71946.1"/>
    <property type="molecule type" value="Genomic_DNA"/>
</dbReference>
<dbReference type="RefSeq" id="WP_025800508.1">
    <property type="nucleotide sequence ID" value="NZ_CP009706.1"/>
</dbReference>
<name>A0A097QZM4_HAFAL</name>
<dbReference type="HOGENOM" id="CLU_2154815_0_0_6"/>
<dbReference type="KEGG" id="hav:AT03_05795"/>
<protein>
    <submittedName>
        <fullName evidence="1">Uncharacterized protein</fullName>
    </submittedName>
</protein>
<evidence type="ECO:0000313" key="1">
    <source>
        <dbReference type="EMBL" id="AIU71946.1"/>
    </source>
</evidence>
<dbReference type="PATRIC" id="fig|1453496.5.peg.1158"/>
<sequence>MKDSIIQILQNNMSCLHQVISTNTQNGLHGNLLDVLALSFNLLNMSNNELIQLKQQQDALSCHSVGLVIQQCSALLWMVLEYASAQMEQSSVDKLADIYLHTHYLARSISGTPCPS</sequence>
<reference evidence="1 2" key="1">
    <citation type="journal article" date="2014" name="Gut Pathog.">
        <title>Gene clusters of Hafnia alvei strain FB1 important in survival and pathogenesis: a draft genome perspective.</title>
        <authorList>
            <person name="Tan J.Y."/>
            <person name="Yin W.F."/>
            <person name="Chan K.G."/>
        </authorList>
    </citation>
    <scope>NUCLEOTIDE SEQUENCE [LARGE SCALE GENOMIC DNA]</scope>
    <source>
        <strain evidence="1 2">FB1</strain>
    </source>
</reference>